<dbReference type="AlphaFoldDB" id="A0AAD5X184"/>
<dbReference type="EMBL" id="JADGJD010001526">
    <property type="protein sequence ID" value="KAJ3040904.1"/>
    <property type="molecule type" value="Genomic_DNA"/>
</dbReference>
<sequence length="107" mass="11778">MSTIPPSNPVESTPLSQKALPAPSDASTSIQPNSKGGYDLTDQLYDQLGPLVVNEDGTLSRIGNWHEMSDFERKNVLRVLGKRNKARLEKLKMTLGEDGGLKQKEEL</sequence>
<evidence type="ECO:0000313" key="2">
    <source>
        <dbReference type="EMBL" id="KAJ3040904.1"/>
    </source>
</evidence>
<dbReference type="Proteomes" id="UP001212841">
    <property type="component" value="Unassembled WGS sequence"/>
</dbReference>
<gene>
    <name evidence="2" type="ORF">HK097_002441</name>
</gene>
<keyword evidence="3" id="KW-1185">Reference proteome</keyword>
<proteinExistence type="predicted"/>
<comment type="caution">
    <text evidence="2">The sequence shown here is derived from an EMBL/GenBank/DDBJ whole genome shotgun (WGS) entry which is preliminary data.</text>
</comment>
<feature type="compositionally biased region" description="Polar residues" evidence="1">
    <location>
        <begin position="25"/>
        <end position="34"/>
    </location>
</feature>
<protein>
    <submittedName>
        <fullName evidence="2">Uncharacterized protein</fullName>
    </submittedName>
</protein>
<feature type="region of interest" description="Disordered" evidence="1">
    <location>
        <begin position="1"/>
        <end position="38"/>
    </location>
</feature>
<accession>A0AAD5X184</accession>
<organism evidence="2 3">
    <name type="scientific">Rhizophlyctis rosea</name>
    <dbReference type="NCBI Taxonomy" id="64517"/>
    <lineage>
        <taxon>Eukaryota</taxon>
        <taxon>Fungi</taxon>
        <taxon>Fungi incertae sedis</taxon>
        <taxon>Chytridiomycota</taxon>
        <taxon>Chytridiomycota incertae sedis</taxon>
        <taxon>Chytridiomycetes</taxon>
        <taxon>Rhizophlyctidales</taxon>
        <taxon>Rhizophlyctidaceae</taxon>
        <taxon>Rhizophlyctis</taxon>
    </lineage>
</organism>
<dbReference type="PANTHER" id="PTHR39474:SF1">
    <property type="entry name" value="FUNGAL SPECIFIC TRANSCRIPTION FACTOR"/>
    <property type="match status" value="1"/>
</dbReference>
<evidence type="ECO:0000313" key="3">
    <source>
        <dbReference type="Proteomes" id="UP001212841"/>
    </source>
</evidence>
<name>A0AAD5X184_9FUNG</name>
<feature type="compositionally biased region" description="Polar residues" evidence="1">
    <location>
        <begin position="1"/>
        <end position="16"/>
    </location>
</feature>
<evidence type="ECO:0000256" key="1">
    <source>
        <dbReference type="SAM" id="MobiDB-lite"/>
    </source>
</evidence>
<reference evidence="2" key="1">
    <citation type="submission" date="2020-05" db="EMBL/GenBank/DDBJ databases">
        <title>Phylogenomic resolution of chytrid fungi.</title>
        <authorList>
            <person name="Stajich J.E."/>
            <person name="Amses K."/>
            <person name="Simmons R."/>
            <person name="Seto K."/>
            <person name="Myers J."/>
            <person name="Bonds A."/>
            <person name="Quandt C.A."/>
            <person name="Barry K."/>
            <person name="Liu P."/>
            <person name="Grigoriev I."/>
            <person name="Longcore J.E."/>
            <person name="James T.Y."/>
        </authorList>
    </citation>
    <scope>NUCLEOTIDE SEQUENCE</scope>
    <source>
        <strain evidence="2">JEL0318</strain>
    </source>
</reference>
<dbReference type="PANTHER" id="PTHR39474">
    <property type="entry name" value="UNNAMED PRODUCT"/>
    <property type="match status" value="1"/>
</dbReference>